<dbReference type="RefSeq" id="XP_049123960.1">
    <property type="nucleotide sequence ID" value="XM_049268003.1"/>
</dbReference>
<dbReference type="Proteomes" id="UP001055115">
    <property type="component" value="Unassembled WGS sequence"/>
</dbReference>
<evidence type="ECO:0000256" key="1">
    <source>
        <dbReference type="SAM" id="MobiDB-lite"/>
    </source>
</evidence>
<protein>
    <submittedName>
        <fullName evidence="2">Uncharacterized protein</fullName>
    </submittedName>
</protein>
<dbReference type="GeneID" id="73322593"/>
<dbReference type="EMBL" id="BQXU01000003">
    <property type="protein sequence ID" value="GKT41610.1"/>
    <property type="molecule type" value="Genomic_DNA"/>
</dbReference>
<feature type="region of interest" description="Disordered" evidence="1">
    <location>
        <begin position="1"/>
        <end position="24"/>
    </location>
</feature>
<organism evidence="2 3">
    <name type="scientific">Colletotrichum spaethianum</name>
    <dbReference type="NCBI Taxonomy" id="700344"/>
    <lineage>
        <taxon>Eukaryota</taxon>
        <taxon>Fungi</taxon>
        <taxon>Dikarya</taxon>
        <taxon>Ascomycota</taxon>
        <taxon>Pezizomycotina</taxon>
        <taxon>Sordariomycetes</taxon>
        <taxon>Hypocreomycetidae</taxon>
        <taxon>Glomerellales</taxon>
        <taxon>Glomerellaceae</taxon>
        <taxon>Colletotrichum</taxon>
        <taxon>Colletotrichum spaethianum species complex</taxon>
    </lineage>
</organism>
<keyword evidence="3" id="KW-1185">Reference proteome</keyword>
<gene>
    <name evidence="2" type="ORF">ColSpa_01791</name>
</gene>
<sequence>MPYTTKQTRLTRAEREFSPPGVPEPHYPMLYPDFTHFRIRRDEEIRLVDDHAKRENGFGVWTRTAFWT</sequence>
<name>A0AA37L7K2_9PEZI</name>
<feature type="compositionally biased region" description="Polar residues" evidence="1">
    <location>
        <begin position="1"/>
        <end position="10"/>
    </location>
</feature>
<evidence type="ECO:0000313" key="2">
    <source>
        <dbReference type="EMBL" id="GKT41610.1"/>
    </source>
</evidence>
<comment type="caution">
    <text evidence="2">The sequence shown here is derived from an EMBL/GenBank/DDBJ whole genome shotgun (WGS) entry which is preliminary data.</text>
</comment>
<proteinExistence type="predicted"/>
<evidence type="ECO:0000313" key="3">
    <source>
        <dbReference type="Proteomes" id="UP001055115"/>
    </source>
</evidence>
<reference evidence="2 3" key="1">
    <citation type="submission" date="2022-03" db="EMBL/GenBank/DDBJ databases">
        <title>Genome data of Colletotrichum spp.</title>
        <authorList>
            <person name="Utami Y.D."/>
            <person name="Hiruma K."/>
        </authorList>
    </citation>
    <scope>NUCLEOTIDE SEQUENCE [LARGE SCALE GENOMIC DNA]</scope>
    <source>
        <strain evidence="2 3">MAFF 239500</strain>
    </source>
</reference>
<accession>A0AA37L7K2</accession>
<dbReference type="AlphaFoldDB" id="A0AA37L7K2"/>